<gene>
    <name evidence="4" type="ORF">CSSPTR1EN2_LOCUS17269</name>
</gene>
<feature type="compositionally biased region" description="Polar residues" evidence="2">
    <location>
        <begin position="190"/>
        <end position="205"/>
    </location>
</feature>
<dbReference type="PROSITE" id="PS51083">
    <property type="entry name" value="ZF_HIT"/>
    <property type="match status" value="1"/>
</dbReference>
<name>A0ABP0ULF3_9BRYO</name>
<dbReference type="Proteomes" id="UP001497512">
    <property type="component" value="Chromosome 4"/>
</dbReference>
<proteinExistence type="predicted"/>
<evidence type="ECO:0000313" key="4">
    <source>
        <dbReference type="EMBL" id="CAK9224313.1"/>
    </source>
</evidence>
<feature type="domain" description="HIT-type" evidence="3">
    <location>
        <begin position="24"/>
        <end position="56"/>
    </location>
</feature>
<keyword evidence="5" id="KW-1185">Reference proteome</keyword>
<dbReference type="PANTHER" id="PTHR15555:SF0">
    <property type="entry name" value="ZINC FINGER HIT DOMAIN-CONTAINING PROTEIN 2"/>
    <property type="match status" value="1"/>
</dbReference>
<keyword evidence="1" id="KW-0863">Zinc-finger</keyword>
<dbReference type="EMBL" id="OZ019896">
    <property type="protein sequence ID" value="CAK9224313.1"/>
    <property type="molecule type" value="Genomic_DNA"/>
</dbReference>
<evidence type="ECO:0000313" key="5">
    <source>
        <dbReference type="Proteomes" id="UP001497512"/>
    </source>
</evidence>
<keyword evidence="1" id="KW-0862">Zinc</keyword>
<dbReference type="CDD" id="cd23024">
    <property type="entry name" value="zf-HIT_ZNHIT2-3"/>
    <property type="match status" value="1"/>
</dbReference>
<dbReference type="SUPFAM" id="SSF144232">
    <property type="entry name" value="HIT/MYND zinc finger-like"/>
    <property type="match status" value="1"/>
</dbReference>
<accession>A0ABP0ULF3</accession>
<dbReference type="PANTHER" id="PTHR15555">
    <property type="entry name" value="ZINC FINGER HIT DOMAIN CONTAINING PROTEIN 2 PROTEIN FON -RELATED"/>
    <property type="match status" value="1"/>
</dbReference>
<reference evidence="4" key="1">
    <citation type="submission" date="2024-02" db="EMBL/GenBank/DDBJ databases">
        <authorList>
            <consortium name="ELIXIR-Norway"/>
            <consortium name="Elixir Norway"/>
        </authorList>
    </citation>
    <scope>NUCLEOTIDE SEQUENCE</scope>
</reference>
<protein>
    <recommendedName>
        <fullName evidence="3">HIT-type domain-containing protein</fullName>
    </recommendedName>
</protein>
<sequence>MADLSTNLRAPTTTSAIPDQRLICRVCTKNFSQYTCPRCNLRYCSLACYKGHSVRCTESFARENVLEEMKDMTVSSESKQRMLDALKRIHFDEEGRSIFEDEELQDSNEDEEDDEDTFYCLLSGGDISLEDLTPKEKRAFLRALAAGELSHFIQPWEPWWVHPLAHTISLTKQGTSLIHPTEGTEPTGVDSFSGTEMDSVSQAGESPSPAPPDKPLQPLKELTTVQPSPLLGVHVTEAIYGYCFTLRLFNGDWRTDPLDAALVLLRVSKSLGDAQSPQSMGAAMAGCLENVCSPAFKHHGGYRLGVGLFDDVVQLLCLKRAGVICALADMERLFEAAKKDLKKEASAKSSVSRQFKTSFSGNRTINARQKVRSSSSEHNLDVRRLQAAVKKVYFMMCWVNEQLNEAFVVLSGLVEKDKEIYPEGGDDSKFGNILSSSEESSVKKLAQQASPLVKKPIIEEVG</sequence>
<dbReference type="Pfam" id="PF04438">
    <property type="entry name" value="zf-HIT"/>
    <property type="match status" value="1"/>
</dbReference>
<feature type="region of interest" description="Disordered" evidence="2">
    <location>
        <begin position="176"/>
        <end position="219"/>
    </location>
</feature>
<keyword evidence="1" id="KW-0479">Metal-binding</keyword>
<dbReference type="Gene3D" id="3.30.60.190">
    <property type="match status" value="1"/>
</dbReference>
<evidence type="ECO:0000259" key="3">
    <source>
        <dbReference type="PROSITE" id="PS51083"/>
    </source>
</evidence>
<dbReference type="InterPro" id="IPR039646">
    <property type="entry name" value="ZNHIT2"/>
</dbReference>
<dbReference type="InterPro" id="IPR007529">
    <property type="entry name" value="Znf_HIT"/>
</dbReference>
<evidence type="ECO:0000256" key="2">
    <source>
        <dbReference type="SAM" id="MobiDB-lite"/>
    </source>
</evidence>
<evidence type="ECO:0000256" key="1">
    <source>
        <dbReference type="PROSITE-ProRule" id="PRU00453"/>
    </source>
</evidence>
<organism evidence="4 5">
    <name type="scientific">Sphagnum troendelagicum</name>
    <dbReference type="NCBI Taxonomy" id="128251"/>
    <lineage>
        <taxon>Eukaryota</taxon>
        <taxon>Viridiplantae</taxon>
        <taxon>Streptophyta</taxon>
        <taxon>Embryophyta</taxon>
        <taxon>Bryophyta</taxon>
        <taxon>Sphagnophytina</taxon>
        <taxon>Sphagnopsida</taxon>
        <taxon>Sphagnales</taxon>
        <taxon>Sphagnaceae</taxon>
        <taxon>Sphagnum</taxon>
    </lineage>
</organism>